<dbReference type="Pfam" id="PF09588">
    <property type="entry name" value="YqaJ"/>
    <property type="match status" value="1"/>
</dbReference>
<evidence type="ECO:0000313" key="2">
    <source>
        <dbReference type="EMBL" id="KAF6207814.1"/>
    </source>
</evidence>
<dbReference type="InterPro" id="IPR011335">
    <property type="entry name" value="Restrct_endonuc-II-like"/>
</dbReference>
<evidence type="ECO:0000313" key="3">
    <source>
        <dbReference type="Proteomes" id="UP000466442"/>
    </source>
</evidence>
<organism evidence="2 3">
    <name type="scientific">Apolygus lucorum</name>
    <name type="common">Small green plant bug</name>
    <name type="synonym">Lygocoris lucorum</name>
    <dbReference type="NCBI Taxonomy" id="248454"/>
    <lineage>
        <taxon>Eukaryota</taxon>
        <taxon>Metazoa</taxon>
        <taxon>Ecdysozoa</taxon>
        <taxon>Arthropoda</taxon>
        <taxon>Hexapoda</taxon>
        <taxon>Insecta</taxon>
        <taxon>Pterygota</taxon>
        <taxon>Neoptera</taxon>
        <taxon>Paraneoptera</taxon>
        <taxon>Hemiptera</taxon>
        <taxon>Heteroptera</taxon>
        <taxon>Panheteroptera</taxon>
        <taxon>Cimicomorpha</taxon>
        <taxon>Miridae</taxon>
        <taxon>Mirini</taxon>
        <taxon>Apolygus</taxon>
    </lineage>
</organism>
<dbReference type="CDD" id="cd22343">
    <property type="entry name" value="PDDEXK_lambda_exonuclease-like"/>
    <property type="match status" value="1"/>
</dbReference>
<evidence type="ECO:0000259" key="1">
    <source>
        <dbReference type="Pfam" id="PF09588"/>
    </source>
</evidence>
<accession>A0A6A4K6K8</accession>
<dbReference type="InterPro" id="IPR019080">
    <property type="entry name" value="YqaJ_viral_recombinase"/>
</dbReference>
<name>A0A6A4K6K8_APOLU</name>
<dbReference type="EMBL" id="WIXP02000007">
    <property type="protein sequence ID" value="KAF6207814.1"/>
    <property type="molecule type" value="Genomic_DNA"/>
</dbReference>
<dbReference type="PANTHER" id="PTHR39953">
    <property type="entry name" value="RE54151P"/>
    <property type="match status" value="1"/>
</dbReference>
<dbReference type="GO" id="GO:0006281">
    <property type="term" value="P:DNA repair"/>
    <property type="evidence" value="ECO:0007669"/>
    <property type="project" value="UniProtKB-ARBA"/>
</dbReference>
<sequence length="443" mass="49306">MAARVNILEKGFQPASSENIPEVDFAMVMEFYTNNSLFTSPEMRGVKNARSMRDDYAAEAVGYVQLQRSGGLCTVKARVTPEHKIHATGYEVVATIKESPRGNEILNCQCLDCAASQGGCKHNLALLAWLVKSSMAPSVTSVECYWKKSSLASAIQYGTCVLARDIGNSEIEPVKKSDFNFLDFYLEGGVEEGMLHHTMNPPQRFVSLHEASVLFHEDNGPKTATDFIKFLARNITSKQIFEMEKQTRGQSTNNLWYELRFGRITGSTLYQLAHSKEEDGTIVQMVLGGYSIPDSEAMKRGRRLEDAVISKMIPKCGKGGFFIDDVCPIFGASPDGITDDLVVEVKCPSKASSMKNFITQAGRPTSKVLAQVQLQMHVCKRRKALLGVASPNFEVDNEVTVIEIQYEEEYCQDLMRQAQVFWEKAIFSKLMKSCENIQVSTSS</sequence>
<dbReference type="OrthoDB" id="6629077at2759"/>
<dbReference type="PANTHER" id="PTHR39953:SF1">
    <property type="entry name" value="RE54151P"/>
    <property type="match status" value="1"/>
</dbReference>
<feature type="domain" description="YqaJ viral recombinase" evidence="1">
    <location>
        <begin position="256"/>
        <end position="379"/>
    </location>
</feature>
<protein>
    <recommendedName>
        <fullName evidence="1">YqaJ viral recombinase domain-containing protein</fullName>
    </recommendedName>
</protein>
<dbReference type="InterPro" id="IPR011604">
    <property type="entry name" value="PDDEXK-like_dom_sf"/>
</dbReference>
<dbReference type="Gene3D" id="3.90.320.10">
    <property type="match status" value="1"/>
</dbReference>
<dbReference type="SUPFAM" id="SSF52980">
    <property type="entry name" value="Restriction endonuclease-like"/>
    <property type="match status" value="1"/>
</dbReference>
<comment type="caution">
    <text evidence="2">The sequence shown here is derived from an EMBL/GenBank/DDBJ whole genome shotgun (WGS) entry which is preliminary data.</text>
</comment>
<proteinExistence type="predicted"/>
<dbReference type="AlphaFoldDB" id="A0A6A4K6K8"/>
<keyword evidence="3" id="KW-1185">Reference proteome</keyword>
<gene>
    <name evidence="2" type="ORF">GE061_016263</name>
</gene>
<reference evidence="2" key="1">
    <citation type="journal article" date="2021" name="Mol. Ecol. Resour.">
        <title>Apolygus lucorum genome provides insights into omnivorousness and mesophyll feeding.</title>
        <authorList>
            <person name="Liu Y."/>
            <person name="Liu H."/>
            <person name="Wang H."/>
            <person name="Huang T."/>
            <person name="Liu B."/>
            <person name="Yang B."/>
            <person name="Yin L."/>
            <person name="Li B."/>
            <person name="Zhang Y."/>
            <person name="Zhang S."/>
            <person name="Jiang F."/>
            <person name="Zhang X."/>
            <person name="Ren Y."/>
            <person name="Wang B."/>
            <person name="Wang S."/>
            <person name="Lu Y."/>
            <person name="Wu K."/>
            <person name="Fan W."/>
            <person name="Wang G."/>
        </authorList>
    </citation>
    <scope>NUCLEOTIDE SEQUENCE</scope>
    <source>
        <strain evidence="2">12Hb</strain>
    </source>
</reference>
<dbReference type="Proteomes" id="UP000466442">
    <property type="component" value="Unassembled WGS sequence"/>
</dbReference>